<sequence length="111" mass="12575">MSQSQSYRLQYAKTGILNPDAVTAWQGLSALALAGGHGSGRGHISLALLSHLFSLFTSLLTSFQLLFSRTHYAPIYTRNTHWYVEIGRGSLRDEKNEEKYQVKHVWTQSNY</sequence>
<reference evidence="2 3" key="1">
    <citation type="journal article" date="2018" name="Nat. Ecol. Evol.">
        <title>Pezizomycetes genomes reveal the molecular basis of ectomycorrhizal truffle lifestyle.</title>
        <authorList>
            <person name="Murat C."/>
            <person name="Payen T."/>
            <person name="Noel B."/>
            <person name="Kuo A."/>
            <person name="Morin E."/>
            <person name="Chen J."/>
            <person name="Kohler A."/>
            <person name="Krizsan K."/>
            <person name="Balestrini R."/>
            <person name="Da Silva C."/>
            <person name="Montanini B."/>
            <person name="Hainaut M."/>
            <person name="Levati E."/>
            <person name="Barry K.W."/>
            <person name="Belfiori B."/>
            <person name="Cichocki N."/>
            <person name="Clum A."/>
            <person name="Dockter R.B."/>
            <person name="Fauchery L."/>
            <person name="Guy J."/>
            <person name="Iotti M."/>
            <person name="Le Tacon F."/>
            <person name="Lindquist E.A."/>
            <person name="Lipzen A."/>
            <person name="Malagnac F."/>
            <person name="Mello A."/>
            <person name="Molinier V."/>
            <person name="Miyauchi S."/>
            <person name="Poulain J."/>
            <person name="Riccioni C."/>
            <person name="Rubini A."/>
            <person name="Sitrit Y."/>
            <person name="Splivallo R."/>
            <person name="Traeger S."/>
            <person name="Wang M."/>
            <person name="Zifcakova L."/>
            <person name="Wipf D."/>
            <person name="Zambonelli A."/>
            <person name="Paolocci F."/>
            <person name="Nowrousian M."/>
            <person name="Ottonello S."/>
            <person name="Baldrian P."/>
            <person name="Spatafora J.W."/>
            <person name="Henrissat B."/>
            <person name="Nagy L.G."/>
            <person name="Aury J.M."/>
            <person name="Wincker P."/>
            <person name="Grigoriev I.V."/>
            <person name="Bonfante P."/>
            <person name="Martin F.M."/>
        </authorList>
    </citation>
    <scope>NUCLEOTIDE SEQUENCE [LARGE SCALE GENOMIC DNA]</scope>
    <source>
        <strain evidence="2 3">120613-1</strain>
    </source>
</reference>
<proteinExistence type="predicted"/>
<dbReference type="Proteomes" id="UP000276215">
    <property type="component" value="Unassembled WGS sequence"/>
</dbReference>
<dbReference type="OrthoDB" id="14833at2759"/>
<organism evidence="2 3">
    <name type="scientific">Choiromyces venosus 120613-1</name>
    <dbReference type="NCBI Taxonomy" id="1336337"/>
    <lineage>
        <taxon>Eukaryota</taxon>
        <taxon>Fungi</taxon>
        <taxon>Dikarya</taxon>
        <taxon>Ascomycota</taxon>
        <taxon>Pezizomycotina</taxon>
        <taxon>Pezizomycetes</taxon>
        <taxon>Pezizales</taxon>
        <taxon>Tuberaceae</taxon>
        <taxon>Choiromyces</taxon>
    </lineage>
</organism>
<protein>
    <submittedName>
        <fullName evidence="2">Uncharacterized protein</fullName>
    </submittedName>
</protein>
<evidence type="ECO:0000313" key="2">
    <source>
        <dbReference type="EMBL" id="RPB03091.1"/>
    </source>
</evidence>
<keyword evidence="1" id="KW-1133">Transmembrane helix</keyword>
<accession>A0A3N4K3W1</accession>
<keyword evidence="3" id="KW-1185">Reference proteome</keyword>
<feature type="transmembrane region" description="Helical" evidence="1">
    <location>
        <begin position="44"/>
        <end position="67"/>
    </location>
</feature>
<name>A0A3N4K3W1_9PEZI</name>
<evidence type="ECO:0000256" key="1">
    <source>
        <dbReference type="SAM" id="Phobius"/>
    </source>
</evidence>
<keyword evidence="1" id="KW-0812">Transmembrane</keyword>
<dbReference type="EMBL" id="ML120364">
    <property type="protein sequence ID" value="RPB03091.1"/>
    <property type="molecule type" value="Genomic_DNA"/>
</dbReference>
<dbReference type="AlphaFoldDB" id="A0A3N4K3W1"/>
<evidence type="ECO:0000313" key="3">
    <source>
        <dbReference type="Proteomes" id="UP000276215"/>
    </source>
</evidence>
<gene>
    <name evidence="2" type="ORF">L873DRAFT_1801170</name>
</gene>
<keyword evidence="1" id="KW-0472">Membrane</keyword>